<reference evidence="2 3" key="1">
    <citation type="journal article" date="2021" name="Elife">
        <title>Chloroplast acquisition without the gene transfer in kleptoplastic sea slugs, Plakobranchus ocellatus.</title>
        <authorList>
            <person name="Maeda T."/>
            <person name="Takahashi S."/>
            <person name="Yoshida T."/>
            <person name="Shimamura S."/>
            <person name="Takaki Y."/>
            <person name="Nagai Y."/>
            <person name="Toyoda A."/>
            <person name="Suzuki Y."/>
            <person name="Arimoto A."/>
            <person name="Ishii H."/>
            <person name="Satoh N."/>
            <person name="Nishiyama T."/>
            <person name="Hasebe M."/>
            <person name="Maruyama T."/>
            <person name="Minagawa J."/>
            <person name="Obokata J."/>
            <person name="Shigenobu S."/>
        </authorList>
    </citation>
    <scope>NUCLEOTIDE SEQUENCE [LARGE SCALE GENOMIC DNA]</scope>
</reference>
<name>A0AAV3YIV8_9GAST</name>
<accession>A0AAV3YIV8</accession>
<comment type="caution">
    <text evidence="2">The sequence shown here is derived from an EMBL/GenBank/DDBJ whole genome shotgun (WGS) entry which is preliminary data.</text>
</comment>
<sequence length="89" mass="9940">MKVTWLTSKLVIPGDRSKTPFGCVEERRHGRTRSRLDLGMLFYRSFFSLSGLAVAVDVESAMRSARTRTIPSQVQAPPPAPWPDGEHKA</sequence>
<keyword evidence="3" id="KW-1185">Reference proteome</keyword>
<evidence type="ECO:0000313" key="2">
    <source>
        <dbReference type="EMBL" id="GFN87200.1"/>
    </source>
</evidence>
<evidence type="ECO:0000313" key="3">
    <source>
        <dbReference type="Proteomes" id="UP000735302"/>
    </source>
</evidence>
<proteinExistence type="predicted"/>
<evidence type="ECO:0000256" key="1">
    <source>
        <dbReference type="SAM" id="MobiDB-lite"/>
    </source>
</evidence>
<organism evidence="2 3">
    <name type="scientific">Plakobranchus ocellatus</name>
    <dbReference type="NCBI Taxonomy" id="259542"/>
    <lineage>
        <taxon>Eukaryota</taxon>
        <taxon>Metazoa</taxon>
        <taxon>Spiralia</taxon>
        <taxon>Lophotrochozoa</taxon>
        <taxon>Mollusca</taxon>
        <taxon>Gastropoda</taxon>
        <taxon>Heterobranchia</taxon>
        <taxon>Euthyneura</taxon>
        <taxon>Panpulmonata</taxon>
        <taxon>Sacoglossa</taxon>
        <taxon>Placobranchoidea</taxon>
        <taxon>Plakobranchidae</taxon>
        <taxon>Plakobranchus</taxon>
    </lineage>
</organism>
<dbReference type="EMBL" id="BLXT01001665">
    <property type="protein sequence ID" value="GFN87200.1"/>
    <property type="molecule type" value="Genomic_DNA"/>
</dbReference>
<protein>
    <submittedName>
        <fullName evidence="2">Uncharacterized protein</fullName>
    </submittedName>
</protein>
<dbReference type="Proteomes" id="UP000735302">
    <property type="component" value="Unassembled WGS sequence"/>
</dbReference>
<dbReference type="AlphaFoldDB" id="A0AAV3YIV8"/>
<gene>
    <name evidence="2" type="ORF">PoB_001370600</name>
</gene>
<feature type="region of interest" description="Disordered" evidence="1">
    <location>
        <begin position="65"/>
        <end position="89"/>
    </location>
</feature>